<evidence type="ECO:0000256" key="4">
    <source>
        <dbReference type="ARBA" id="ARBA00022729"/>
    </source>
</evidence>
<keyword evidence="4" id="KW-0732">Signal</keyword>
<dbReference type="AlphaFoldDB" id="A0A6J6P8P0"/>
<dbReference type="PANTHER" id="PTHR42953">
    <property type="entry name" value="HIGH-AFFINITY ZINC UPTAKE SYSTEM PROTEIN ZNUA-RELATED"/>
    <property type="match status" value="1"/>
</dbReference>
<sequence>MLRKTRWLALAIAACALAGSATAGTTTRIQVTAAESVWGGVAAELGGSYVTVTSIVANPAADPHDYEPTAIDARALAGADLAITNGAGYDPWATKLLDANPVKHRLTVEAASVVGVSTGSNPHLWYSPASVDRVASAITAALIDLDPTHRAAYAQQGRSFRSRSLHDYSATLASIRTTYAGARIGASESIVAPLAAALKLRVVTPAGLLRAVSEGADPSAKDVASAERQITEHQISVWIENIQNATPDVERLTTLARKSGIPVVSVTETPSPAGITFQAWQTAQLVALKTALARGNA</sequence>
<accession>A0A6J6P8P0</accession>
<dbReference type="Pfam" id="PF01297">
    <property type="entry name" value="ZnuA"/>
    <property type="match status" value="1"/>
</dbReference>
<name>A0A6J6P8P0_9ZZZZ</name>
<organism evidence="5">
    <name type="scientific">freshwater metagenome</name>
    <dbReference type="NCBI Taxonomy" id="449393"/>
    <lineage>
        <taxon>unclassified sequences</taxon>
        <taxon>metagenomes</taxon>
        <taxon>ecological metagenomes</taxon>
    </lineage>
</organism>
<keyword evidence="2" id="KW-0813">Transport</keyword>
<dbReference type="GO" id="GO:0030313">
    <property type="term" value="C:cell envelope"/>
    <property type="evidence" value="ECO:0007669"/>
    <property type="project" value="UniProtKB-SubCell"/>
</dbReference>
<dbReference type="GO" id="GO:0030001">
    <property type="term" value="P:metal ion transport"/>
    <property type="evidence" value="ECO:0007669"/>
    <property type="project" value="InterPro"/>
</dbReference>
<evidence type="ECO:0000256" key="3">
    <source>
        <dbReference type="ARBA" id="ARBA00022723"/>
    </source>
</evidence>
<dbReference type="EMBL" id="CAEZXP010000001">
    <property type="protein sequence ID" value="CAB4692938.1"/>
    <property type="molecule type" value="Genomic_DNA"/>
</dbReference>
<dbReference type="InterPro" id="IPR006127">
    <property type="entry name" value="ZnuA-like"/>
</dbReference>
<evidence type="ECO:0000256" key="1">
    <source>
        <dbReference type="ARBA" id="ARBA00004196"/>
    </source>
</evidence>
<proteinExistence type="predicted"/>
<evidence type="ECO:0000256" key="2">
    <source>
        <dbReference type="ARBA" id="ARBA00022448"/>
    </source>
</evidence>
<dbReference type="SUPFAM" id="SSF53807">
    <property type="entry name" value="Helical backbone' metal receptor"/>
    <property type="match status" value="1"/>
</dbReference>
<gene>
    <name evidence="5" type="ORF">UFOPK2399_00847</name>
</gene>
<dbReference type="Gene3D" id="3.40.50.1980">
    <property type="entry name" value="Nitrogenase molybdenum iron protein domain"/>
    <property type="match status" value="2"/>
</dbReference>
<comment type="subcellular location">
    <subcellularLocation>
        <location evidence="1">Cell envelope</location>
    </subcellularLocation>
</comment>
<protein>
    <submittedName>
        <fullName evidence="5">Unannotated protein</fullName>
    </submittedName>
</protein>
<reference evidence="5" key="1">
    <citation type="submission" date="2020-05" db="EMBL/GenBank/DDBJ databases">
        <authorList>
            <person name="Chiriac C."/>
            <person name="Salcher M."/>
            <person name="Ghai R."/>
            <person name="Kavagutti S V."/>
        </authorList>
    </citation>
    <scope>NUCLEOTIDE SEQUENCE</scope>
</reference>
<dbReference type="InterPro" id="IPR050492">
    <property type="entry name" value="Bact_metal-bind_prot9"/>
</dbReference>
<evidence type="ECO:0000313" key="5">
    <source>
        <dbReference type="EMBL" id="CAB4692938.1"/>
    </source>
</evidence>
<keyword evidence="3" id="KW-0479">Metal-binding</keyword>
<dbReference type="GO" id="GO:0046872">
    <property type="term" value="F:metal ion binding"/>
    <property type="evidence" value="ECO:0007669"/>
    <property type="project" value="UniProtKB-KW"/>
</dbReference>
<dbReference type="PANTHER" id="PTHR42953:SF1">
    <property type="entry name" value="METAL-BINDING PROTEIN HI_0362-RELATED"/>
    <property type="match status" value="1"/>
</dbReference>